<organism evidence="2 3">
    <name type="scientific">Algoriphagus lacus</name>
    <dbReference type="NCBI Taxonomy" id="2056311"/>
    <lineage>
        <taxon>Bacteria</taxon>
        <taxon>Pseudomonadati</taxon>
        <taxon>Bacteroidota</taxon>
        <taxon>Cytophagia</taxon>
        <taxon>Cytophagales</taxon>
        <taxon>Cyclobacteriaceae</taxon>
        <taxon>Algoriphagus</taxon>
    </lineage>
</organism>
<name>A0A418PNQ0_9BACT</name>
<keyword evidence="3" id="KW-1185">Reference proteome</keyword>
<keyword evidence="1" id="KW-0732">Signal</keyword>
<comment type="caution">
    <text evidence="2">The sequence shown here is derived from an EMBL/GenBank/DDBJ whole genome shotgun (WGS) entry which is preliminary data.</text>
</comment>
<dbReference type="AlphaFoldDB" id="A0A418PNQ0"/>
<evidence type="ECO:0000256" key="1">
    <source>
        <dbReference type="SAM" id="SignalP"/>
    </source>
</evidence>
<protein>
    <recommendedName>
        <fullName evidence="4">Outer membrane protein beta-barrel domain-containing protein</fullName>
    </recommendedName>
</protein>
<proteinExistence type="predicted"/>
<sequence length="223" mass="25305">MKKVKYCFLTGLIILIISFSGNAQNYNWAKLDSVNNLARIYTGLDHSFAFGLHYGRILNGKKVIWAPFADVSFPSGDPVGDDYNFKIGTLARLFQFEDWKFSFNVSIVNRQNSNPFVKMQSLGSESGFQFGYYKLKWYANLNFSVGSSIVTNFQHTEAYKGNFSGAKDGWYENASNSQLFSVNTGYSLRKMDATLSLGLLRTEEFKSSPSLPYYIKIGLNYLF</sequence>
<dbReference type="RefSeq" id="WP_119478926.1">
    <property type="nucleotide sequence ID" value="NZ_QXML01000009.1"/>
</dbReference>
<dbReference type="EMBL" id="QXML01000009">
    <property type="protein sequence ID" value="RIW13340.1"/>
    <property type="molecule type" value="Genomic_DNA"/>
</dbReference>
<evidence type="ECO:0000313" key="3">
    <source>
        <dbReference type="Proteomes" id="UP000283522"/>
    </source>
</evidence>
<reference evidence="2 3" key="1">
    <citation type="submission" date="2018-09" db="EMBL/GenBank/DDBJ databases">
        <authorList>
            <person name="Wang X."/>
            <person name="Du Z."/>
        </authorList>
    </citation>
    <scope>NUCLEOTIDE SEQUENCE [LARGE SCALE GENOMIC DNA]</scope>
    <source>
        <strain evidence="2 3">N3</strain>
    </source>
</reference>
<gene>
    <name evidence="2" type="ORF">D0X99_16315</name>
</gene>
<dbReference type="OrthoDB" id="944734at2"/>
<evidence type="ECO:0008006" key="4">
    <source>
        <dbReference type="Google" id="ProtNLM"/>
    </source>
</evidence>
<feature type="chain" id="PRO_5019017829" description="Outer membrane protein beta-barrel domain-containing protein" evidence="1">
    <location>
        <begin position="24"/>
        <end position="223"/>
    </location>
</feature>
<feature type="signal peptide" evidence="1">
    <location>
        <begin position="1"/>
        <end position="23"/>
    </location>
</feature>
<dbReference type="Proteomes" id="UP000283522">
    <property type="component" value="Unassembled WGS sequence"/>
</dbReference>
<evidence type="ECO:0000313" key="2">
    <source>
        <dbReference type="EMBL" id="RIW13340.1"/>
    </source>
</evidence>
<accession>A0A418PNQ0</accession>